<dbReference type="InterPro" id="IPR036890">
    <property type="entry name" value="HATPase_C_sf"/>
</dbReference>
<dbReference type="Gene3D" id="1.20.5.1930">
    <property type="match status" value="1"/>
</dbReference>
<dbReference type="KEGG" id="acab:QRX50_19575"/>
<evidence type="ECO:0000259" key="5">
    <source>
        <dbReference type="Pfam" id="PF07730"/>
    </source>
</evidence>
<evidence type="ECO:0000256" key="1">
    <source>
        <dbReference type="ARBA" id="ARBA00022679"/>
    </source>
</evidence>
<dbReference type="GO" id="GO:0000155">
    <property type="term" value="F:phosphorelay sensor kinase activity"/>
    <property type="evidence" value="ECO:0007669"/>
    <property type="project" value="InterPro"/>
</dbReference>
<keyword evidence="8" id="KW-1185">Reference proteome</keyword>
<dbReference type="EMBL" id="CP127294">
    <property type="protein sequence ID" value="WIX82819.1"/>
    <property type="molecule type" value="Genomic_DNA"/>
</dbReference>
<feature type="domain" description="GAF" evidence="6">
    <location>
        <begin position="22"/>
        <end position="171"/>
    </location>
</feature>
<name>A0A9Y2INX3_9PSEU</name>
<gene>
    <name evidence="7" type="ORF">QRX50_19575</name>
</gene>
<dbReference type="GO" id="GO:0046983">
    <property type="term" value="F:protein dimerization activity"/>
    <property type="evidence" value="ECO:0007669"/>
    <property type="project" value="InterPro"/>
</dbReference>
<keyword evidence="3" id="KW-0902">Two-component regulatory system</keyword>
<keyword evidence="1" id="KW-0808">Transferase</keyword>
<dbReference type="PANTHER" id="PTHR24421:SF61">
    <property type="entry name" value="OXYGEN SENSOR HISTIDINE KINASE NREB"/>
    <property type="match status" value="1"/>
</dbReference>
<dbReference type="PANTHER" id="PTHR24421">
    <property type="entry name" value="NITRATE/NITRITE SENSOR PROTEIN NARX-RELATED"/>
    <property type="match status" value="1"/>
</dbReference>
<accession>A0A9Y2INX3</accession>
<dbReference type="AlphaFoldDB" id="A0A9Y2INX3"/>
<dbReference type="InterPro" id="IPR050482">
    <property type="entry name" value="Sensor_HK_TwoCompSys"/>
</dbReference>
<dbReference type="Proteomes" id="UP001236014">
    <property type="component" value="Chromosome"/>
</dbReference>
<keyword evidence="2 7" id="KW-0418">Kinase</keyword>
<evidence type="ECO:0000256" key="2">
    <source>
        <dbReference type="ARBA" id="ARBA00022777"/>
    </source>
</evidence>
<dbReference type="InterPro" id="IPR003594">
    <property type="entry name" value="HATPase_dom"/>
</dbReference>
<dbReference type="InterPro" id="IPR003018">
    <property type="entry name" value="GAF"/>
</dbReference>
<reference evidence="7 8" key="1">
    <citation type="submission" date="2023-06" db="EMBL/GenBank/DDBJ databases">
        <authorList>
            <person name="Oyuntsetseg B."/>
            <person name="Kim S.B."/>
        </authorList>
    </citation>
    <scope>NUCLEOTIDE SEQUENCE [LARGE SCALE GENOMIC DNA]</scope>
    <source>
        <strain evidence="7 8">2-15</strain>
    </source>
</reference>
<dbReference type="SUPFAM" id="SSF55874">
    <property type="entry name" value="ATPase domain of HSP90 chaperone/DNA topoisomerase II/histidine kinase"/>
    <property type="match status" value="1"/>
</dbReference>
<organism evidence="7 8">
    <name type="scientific">Amycolatopsis carbonis</name>
    <dbReference type="NCBI Taxonomy" id="715471"/>
    <lineage>
        <taxon>Bacteria</taxon>
        <taxon>Bacillati</taxon>
        <taxon>Actinomycetota</taxon>
        <taxon>Actinomycetes</taxon>
        <taxon>Pseudonocardiales</taxon>
        <taxon>Pseudonocardiaceae</taxon>
        <taxon>Amycolatopsis</taxon>
    </lineage>
</organism>
<dbReference type="InterPro" id="IPR029016">
    <property type="entry name" value="GAF-like_dom_sf"/>
</dbReference>
<evidence type="ECO:0000259" key="4">
    <source>
        <dbReference type="Pfam" id="PF02518"/>
    </source>
</evidence>
<dbReference type="Pfam" id="PF07730">
    <property type="entry name" value="HisKA_3"/>
    <property type="match status" value="1"/>
</dbReference>
<evidence type="ECO:0000256" key="3">
    <source>
        <dbReference type="ARBA" id="ARBA00023012"/>
    </source>
</evidence>
<dbReference type="Gene3D" id="3.30.450.40">
    <property type="match status" value="1"/>
</dbReference>
<dbReference type="CDD" id="cd16917">
    <property type="entry name" value="HATPase_UhpB-NarQ-NarX-like"/>
    <property type="match status" value="1"/>
</dbReference>
<proteinExistence type="predicted"/>
<sequence length="420" mass="45680">MATEEDLRALARVAASLAESDSFAQTLAALATEIRRSVGLAAVHLRLSDPAGREKPLGALAGLPGSAEELSDRIAECQALGAELVSLSAMAQRRPVVVAGRWNTFTRDPLWRPLRAVHAATTWETFVAAPLLSRDGVVGYLSAFYPPGREPDPDDLSFLAAVVDQAAVTIDHAGMIVDGREQAAVRERRKLARDLHDSIVQDMFSLSMHARAIGLASKAPDAEAAAKIRSDAAQVVDLSYSVMKTLRSMVAELRAPELDERSLVASTREWVTEASSGTGLDVKVVDEVGEPALLPDQREDVWYLVREMFHNVVKHARARHAVVRFTQRRDEDARTFLIVEVSDDGVGFEERAHRPGHIGLNSMSERAGRLGGTLTILTGPGEGALVRLEFCTEVSQVSPNSADRVDIDWRPRDDFPGGTR</sequence>
<evidence type="ECO:0000259" key="6">
    <source>
        <dbReference type="Pfam" id="PF13185"/>
    </source>
</evidence>
<dbReference type="SUPFAM" id="SSF55781">
    <property type="entry name" value="GAF domain-like"/>
    <property type="match status" value="1"/>
</dbReference>
<feature type="domain" description="Histidine kinase/HSP90-like ATPase" evidence="4">
    <location>
        <begin position="301"/>
        <end position="390"/>
    </location>
</feature>
<dbReference type="Gene3D" id="3.30.565.10">
    <property type="entry name" value="Histidine kinase-like ATPase, C-terminal domain"/>
    <property type="match status" value="1"/>
</dbReference>
<protein>
    <submittedName>
        <fullName evidence="7">Histidine kinase</fullName>
    </submittedName>
</protein>
<dbReference type="Pfam" id="PF13185">
    <property type="entry name" value="GAF_2"/>
    <property type="match status" value="1"/>
</dbReference>
<evidence type="ECO:0000313" key="7">
    <source>
        <dbReference type="EMBL" id="WIX82819.1"/>
    </source>
</evidence>
<dbReference type="InterPro" id="IPR011712">
    <property type="entry name" value="Sig_transdc_His_kin_sub3_dim/P"/>
</dbReference>
<dbReference type="Pfam" id="PF02518">
    <property type="entry name" value="HATPase_c"/>
    <property type="match status" value="1"/>
</dbReference>
<dbReference type="RefSeq" id="WP_285973384.1">
    <property type="nucleotide sequence ID" value="NZ_CP127294.1"/>
</dbReference>
<evidence type="ECO:0000313" key="8">
    <source>
        <dbReference type="Proteomes" id="UP001236014"/>
    </source>
</evidence>
<dbReference type="GO" id="GO:0016020">
    <property type="term" value="C:membrane"/>
    <property type="evidence" value="ECO:0007669"/>
    <property type="project" value="InterPro"/>
</dbReference>
<feature type="domain" description="Signal transduction histidine kinase subgroup 3 dimerisation and phosphoacceptor" evidence="5">
    <location>
        <begin position="187"/>
        <end position="257"/>
    </location>
</feature>